<keyword evidence="5 6" id="KW-0449">Lipoprotein</keyword>
<comment type="subcellular location">
    <subcellularLocation>
        <location evidence="1">Membrane</location>
        <topology evidence="1">Lipid-anchor</topology>
    </subcellularLocation>
</comment>
<proteinExistence type="inferred from homology"/>
<reference evidence="9 10" key="1">
    <citation type="submission" date="2019-10" db="EMBL/GenBank/DDBJ databases">
        <title>Genomic analysis of Raineyella sp. CBA3103.</title>
        <authorList>
            <person name="Roh S.W."/>
        </authorList>
    </citation>
    <scope>NUCLEOTIDE SEQUENCE [LARGE SCALE GENOMIC DNA]</scope>
    <source>
        <strain evidence="9 10">CBA3103</strain>
    </source>
</reference>
<dbReference type="EMBL" id="CP045725">
    <property type="protein sequence ID" value="QGF22995.1"/>
    <property type="molecule type" value="Genomic_DNA"/>
</dbReference>
<sequence length="279" mass="30042">MTIRFRALAATIAALTLSAVGLSGCTKGQETLTISASATPHAEILKYVQDSGQLKNTKVEVKTISGEIDPNQLLEAGDVTANFFQHKPYLDDWQRQHKTDNLVIVASTHIEPMAVYSRKYKAIADIPAGSTIAVPKDPTNYARALYELQGAGLLTMKQPADKANLSTITEADIAANQKQLKFVELDRPQLPRTLDDPQVAASVINSNYAIEAGLNPAKDGLAVESSTNNPYANILVTTAAKKDDAGIKELAAALESKQTADWIKQKYGDSIVPVHESAK</sequence>
<keyword evidence="4" id="KW-0564">Palmitate</keyword>
<feature type="lipid moiety-binding region" description="S-diacylglycerol cysteine" evidence="7">
    <location>
        <position position="25"/>
    </location>
</feature>
<dbReference type="PANTHER" id="PTHR30429:SF0">
    <property type="entry name" value="METHIONINE-BINDING LIPOPROTEIN METQ"/>
    <property type="match status" value="1"/>
</dbReference>
<evidence type="ECO:0000313" key="9">
    <source>
        <dbReference type="EMBL" id="QGF22995.1"/>
    </source>
</evidence>
<name>A0A5Q2FE45_9ACTN</name>
<dbReference type="InterPro" id="IPR004872">
    <property type="entry name" value="Lipoprotein_NlpA"/>
</dbReference>
<comment type="similarity">
    <text evidence="6">Belongs to the nlpA lipoprotein family.</text>
</comment>
<dbReference type="KEGG" id="rain:Rai3103_04170"/>
<dbReference type="AlphaFoldDB" id="A0A5Q2FE45"/>
<keyword evidence="3" id="KW-0472">Membrane</keyword>
<dbReference type="SUPFAM" id="SSF53850">
    <property type="entry name" value="Periplasmic binding protein-like II"/>
    <property type="match status" value="1"/>
</dbReference>
<accession>A0A5Q2FE45</accession>
<dbReference type="Gene3D" id="3.40.190.10">
    <property type="entry name" value="Periplasmic binding protein-like II"/>
    <property type="match status" value="2"/>
</dbReference>
<dbReference type="PROSITE" id="PS51257">
    <property type="entry name" value="PROKAR_LIPOPROTEIN"/>
    <property type="match status" value="1"/>
</dbReference>
<dbReference type="GO" id="GO:0016020">
    <property type="term" value="C:membrane"/>
    <property type="evidence" value="ECO:0007669"/>
    <property type="project" value="UniProtKB-SubCell"/>
</dbReference>
<dbReference type="RefSeq" id="WP_153571522.1">
    <property type="nucleotide sequence ID" value="NZ_CP045725.1"/>
</dbReference>
<organism evidence="9 10">
    <name type="scientific">Raineyella fluvialis</name>
    <dbReference type="NCBI Taxonomy" id="2662261"/>
    <lineage>
        <taxon>Bacteria</taxon>
        <taxon>Bacillati</taxon>
        <taxon>Actinomycetota</taxon>
        <taxon>Actinomycetes</taxon>
        <taxon>Propionibacteriales</taxon>
        <taxon>Propionibacteriaceae</taxon>
        <taxon>Raineyella</taxon>
    </lineage>
</organism>
<evidence type="ECO:0000313" key="10">
    <source>
        <dbReference type="Proteomes" id="UP000386847"/>
    </source>
</evidence>
<evidence type="ECO:0000256" key="2">
    <source>
        <dbReference type="ARBA" id="ARBA00022729"/>
    </source>
</evidence>
<keyword evidence="2 8" id="KW-0732">Signal</keyword>
<evidence type="ECO:0000256" key="6">
    <source>
        <dbReference type="PIRNR" id="PIRNR002854"/>
    </source>
</evidence>
<evidence type="ECO:0000256" key="1">
    <source>
        <dbReference type="ARBA" id="ARBA00004635"/>
    </source>
</evidence>
<evidence type="ECO:0000256" key="7">
    <source>
        <dbReference type="PIRSR" id="PIRSR002854-1"/>
    </source>
</evidence>
<protein>
    <recommendedName>
        <fullName evidence="6">Lipoprotein</fullName>
    </recommendedName>
</protein>
<evidence type="ECO:0000256" key="3">
    <source>
        <dbReference type="ARBA" id="ARBA00023136"/>
    </source>
</evidence>
<evidence type="ECO:0000256" key="8">
    <source>
        <dbReference type="SAM" id="SignalP"/>
    </source>
</evidence>
<feature type="chain" id="PRO_5039410932" description="Lipoprotein" evidence="8">
    <location>
        <begin position="24"/>
        <end position="279"/>
    </location>
</feature>
<evidence type="ECO:0000256" key="5">
    <source>
        <dbReference type="ARBA" id="ARBA00023288"/>
    </source>
</evidence>
<dbReference type="Proteomes" id="UP000386847">
    <property type="component" value="Chromosome"/>
</dbReference>
<dbReference type="PANTHER" id="PTHR30429">
    <property type="entry name" value="D-METHIONINE-BINDING LIPOPROTEIN METQ"/>
    <property type="match status" value="1"/>
</dbReference>
<dbReference type="PIRSF" id="PIRSF002854">
    <property type="entry name" value="MetQ"/>
    <property type="match status" value="1"/>
</dbReference>
<feature type="signal peptide" evidence="8">
    <location>
        <begin position="1"/>
        <end position="23"/>
    </location>
</feature>
<keyword evidence="10" id="KW-1185">Reference proteome</keyword>
<evidence type="ECO:0000256" key="4">
    <source>
        <dbReference type="ARBA" id="ARBA00023139"/>
    </source>
</evidence>
<dbReference type="Pfam" id="PF03180">
    <property type="entry name" value="Lipoprotein_9"/>
    <property type="match status" value="1"/>
</dbReference>
<gene>
    <name evidence="9" type="ORF">Rai3103_04170</name>
</gene>